<keyword evidence="2" id="KW-1185">Reference proteome</keyword>
<comment type="caution">
    <text evidence="1">The sequence shown here is derived from an EMBL/GenBank/DDBJ whole genome shotgun (WGS) entry which is preliminary data.</text>
</comment>
<accession>A0A397IWL0</accession>
<evidence type="ECO:0000313" key="2">
    <source>
        <dbReference type="Proteomes" id="UP000266861"/>
    </source>
</evidence>
<protein>
    <submittedName>
        <fullName evidence="1">Uncharacterized protein</fullName>
    </submittedName>
</protein>
<evidence type="ECO:0000313" key="1">
    <source>
        <dbReference type="EMBL" id="RHZ80399.1"/>
    </source>
</evidence>
<organism evidence="1 2">
    <name type="scientific">Diversispora epigaea</name>
    <dbReference type="NCBI Taxonomy" id="1348612"/>
    <lineage>
        <taxon>Eukaryota</taxon>
        <taxon>Fungi</taxon>
        <taxon>Fungi incertae sedis</taxon>
        <taxon>Mucoromycota</taxon>
        <taxon>Glomeromycotina</taxon>
        <taxon>Glomeromycetes</taxon>
        <taxon>Diversisporales</taxon>
        <taxon>Diversisporaceae</taxon>
        <taxon>Diversispora</taxon>
    </lineage>
</organism>
<dbReference type="OrthoDB" id="2435398at2759"/>
<dbReference type="AlphaFoldDB" id="A0A397IWL0"/>
<dbReference type="Proteomes" id="UP000266861">
    <property type="component" value="Unassembled WGS sequence"/>
</dbReference>
<proteinExistence type="predicted"/>
<dbReference type="EMBL" id="PQFF01000127">
    <property type="protein sequence ID" value="RHZ80399.1"/>
    <property type="molecule type" value="Genomic_DNA"/>
</dbReference>
<sequence>MKEKIIAHEKNEYVRILGIWISADGKKSYQKTLIEEKTRNICRMVERAKITDKGARYIINHMLFPAIEYLLNDVYLNTSICKKINSICLKTFKHKAGFAQTAINSIFHLKEGYNIFNIEDRQLQLHTNNLNDRINRDDLLGESMKIRLQQFQNWLWTDKSMFDKDLKLIVLESTNKGKSIVTIPSGGKYTIKQLRGDVGYEEQLLNKGLRENGIMFIEQIMNLNFKDILNWHHIQTTHPKRGRPPGWKRIQKGKTMLVPCEGCEINTRENNNECVYRLDRDKEDKIEIPVVYSKISASNTLTNLLKTG</sequence>
<gene>
    <name evidence="1" type="ORF">Glove_136g51</name>
</gene>
<name>A0A397IWL0_9GLOM</name>
<reference evidence="1 2" key="1">
    <citation type="submission" date="2018-08" db="EMBL/GenBank/DDBJ databases">
        <title>Genome and evolution of the arbuscular mycorrhizal fungus Diversispora epigaea (formerly Glomus versiforme) and its bacterial endosymbionts.</title>
        <authorList>
            <person name="Sun X."/>
            <person name="Fei Z."/>
            <person name="Harrison M."/>
        </authorList>
    </citation>
    <scope>NUCLEOTIDE SEQUENCE [LARGE SCALE GENOMIC DNA]</scope>
    <source>
        <strain evidence="1 2">IT104</strain>
    </source>
</reference>